<dbReference type="Gene3D" id="3.40.50.1820">
    <property type="entry name" value="alpha/beta hydrolase"/>
    <property type="match status" value="1"/>
</dbReference>
<dbReference type="InterPro" id="IPR050266">
    <property type="entry name" value="AB_hydrolase_sf"/>
</dbReference>
<reference evidence="2 3" key="1">
    <citation type="submission" date="2022-10" db="EMBL/GenBank/DDBJ databases">
        <title>Defluviimonas sp. nov., isolated from ocean surface water.</title>
        <authorList>
            <person name="He W."/>
            <person name="Wang L."/>
            <person name="Zhang D.-F."/>
        </authorList>
    </citation>
    <scope>NUCLEOTIDE SEQUENCE [LARGE SCALE GENOMIC DNA]</scope>
    <source>
        <strain evidence="2 3">WL0002</strain>
    </source>
</reference>
<name>A0ABT2ZDA3_9RHOB</name>
<evidence type="ECO:0000259" key="1">
    <source>
        <dbReference type="Pfam" id="PF12697"/>
    </source>
</evidence>
<dbReference type="PANTHER" id="PTHR43798">
    <property type="entry name" value="MONOACYLGLYCEROL LIPASE"/>
    <property type="match status" value="1"/>
</dbReference>
<dbReference type="InterPro" id="IPR029058">
    <property type="entry name" value="AB_hydrolase_fold"/>
</dbReference>
<evidence type="ECO:0000313" key="3">
    <source>
        <dbReference type="Proteomes" id="UP001652542"/>
    </source>
</evidence>
<dbReference type="GO" id="GO:0016787">
    <property type="term" value="F:hydrolase activity"/>
    <property type="evidence" value="ECO:0007669"/>
    <property type="project" value="UniProtKB-KW"/>
</dbReference>
<keyword evidence="2" id="KW-0378">Hydrolase</keyword>
<protein>
    <submittedName>
        <fullName evidence="2">Alpha/beta hydrolase</fullName>
    </submittedName>
</protein>
<sequence>MMSRTLRLSDGLCANVVEAGSGEPVLLIHGVGMCAGAWEPQTAALSADYRVLAVDMPGHGGSDPLPGAPLLPDYVDWAARVVDALDLGPVSVAGHSMGALIAAGLAAERPDLVRRAALLNGVYRRAPEAKAAVLARASEIGAGHGGIEAPLARWFGPEQSEIRDKVAGWLRNVSRSGYAAAYRAFAEGDEVYAARLGLIRCPLLVMTADEDANSTPEMTRAMAALAPLGRAVVVPGHRHMLNLTAPDIVTAELRRWLSTEETAP</sequence>
<comment type="caution">
    <text evidence="2">The sequence shown here is derived from an EMBL/GenBank/DDBJ whole genome shotgun (WGS) entry which is preliminary data.</text>
</comment>
<keyword evidence="3" id="KW-1185">Reference proteome</keyword>
<dbReference type="InterPro" id="IPR000073">
    <property type="entry name" value="AB_hydrolase_1"/>
</dbReference>
<dbReference type="Proteomes" id="UP001652542">
    <property type="component" value="Unassembled WGS sequence"/>
</dbReference>
<accession>A0ABT2ZDA3</accession>
<dbReference type="SUPFAM" id="SSF53474">
    <property type="entry name" value="alpha/beta-Hydrolases"/>
    <property type="match status" value="1"/>
</dbReference>
<organism evidence="2 3">
    <name type="scientific">Albidovulum marisflavi</name>
    <dbReference type="NCBI Taxonomy" id="2984159"/>
    <lineage>
        <taxon>Bacteria</taxon>
        <taxon>Pseudomonadati</taxon>
        <taxon>Pseudomonadota</taxon>
        <taxon>Alphaproteobacteria</taxon>
        <taxon>Rhodobacterales</taxon>
        <taxon>Paracoccaceae</taxon>
        <taxon>Albidovulum</taxon>
    </lineage>
</organism>
<dbReference type="EMBL" id="JAOWKY010000002">
    <property type="protein sequence ID" value="MCV2869081.1"/>
    <property type="molecule type" value="Genomic_DNA"/>
</dbReference>
<feature type="domain" description="AB hydrolase-1" evidence="1">
    <location>
        <begin position="25"/>
        <end position="249"/>
    </location>
</feature>
<proteinExistence type="predicted"/>
<dbReference type="PRINTS" id="PR00111">
    <property type="entry name" value="ABHYDROLASE"/>
</dbReference>
<evidence type="ECO:0000313" key="2">
    <source>
        <dbReference type="EMBL" id="MCV2869081.1"/>
    </source>
</evidence>
<gene>
    <name evidence="2" type="ORF">OEW28_10630</name>
</gene>
<dbReference type="Pfam" id="PF12697">
    <property type="entry name" value="Abhydrolase_6"/>
    <property type="match status" value="1"/>
</dbReference>